<reference evidence="1" key="1">
    <citation type="submission" date="2018-05" db="EMBL/GenBank/DDBJ databases">
        <authorList>
            <person name="Lanie J.A."/>
            <person name="Ng W.-L."/>
            <person name="Kazmierczak K.M."/>
            <person name="Andrzejewski T.M."/>
            <person name="Davidsen T.M."/>
            <person name="Wayne K.J."/>
            <person name="Tettelin H."/>
            <person name="Glass J.I."/>
            <person name="Rusch D."/>
            <person name="Podicherti R."/>
            <person name="Tsui H.-C.T."/>
            <person name="Winkler M.E."/>
        </authorList>
    </citation>
    <scope>NUCLEOTIDE SEQUENCE</scope>
</reference>
<protein>
    <submittedName>
        <fullName evidence="1">Uncharacterized protein</fullName>
    </submittedName>
</protein>
<gene>
    <name evidence="1" type="ORF">METZ01_LOCUS39716</name>
</gene>
<feature type="non-terminal residue" evidence="1">
    <location>
        <position position="31"/>
    </location>
</feature>
<proteinExistence type="predicted"/>
<accession>A0A381R572</accession>
<name>A0A381R572_9ZZZZ</name>
<organism evidence="1">
    <name type="scientific">marine metagenome</name>
    <dbReference type="NCBI Taxonomy" id="408172"/>
    <lineage>
        <taxon>unclassified sequences</taxon>
        <taxon>metagenomes</taxon>
        <taxon>ecological metagenomes</taxon>
    </lineage>
</organism>
<evidence type="ECO:0000313" key="1">
    <source>
        <dbReference type="EMBL" id="SUZ86862.1"/>
    </source>
</evidence>
<sequence>MRIKRLGKNGVYEDDFPDKTLLKGFEGGAVF</sequence>
<dbReference type="AlphaFoldDB" id="A0A381R572"/>
<dbReference type="EMBL" id="UINC01001703">
    <property type="protein sequence ID" value="SUZ86862.1"/>
    <property type="molecule type" value="Genomic_DNA"/>
</dbReference>